<name>A1RU61_PYRIL</name>
<dbReference type="EMBL" id="CP000504">
    <property type="protein sequence ID" value="ABL88493.1"/>
    <property type="molecule type" value="Genomic_DNA"/>
</dbReference>
<dbReference type="RefSeq" id="WP_011763068.1">
    <property type="nucleotide sequence ID" value="NC_008701.1"/>
</dbReference>
<dbReference type="GeneID" id="63606492"/>
<reference evidence="1" key="1">
    <citation type="submission" date="2006-12" db="EMBL/GenBank/DDBJ databases">
        <title>Complete sequence of Pyrobaculum islandicum DSM 4184.</title>
        <authorList>
            <person name="Copeland A."/>
            <person name="Lucas S."/>
            <person name="Lapidus A."/>
            <person name="Barry K."/>
            <person name="Detter J.C."/>
            <person name="Glavina del Rio T."/>
            <person name="Dalin E."/>
            <person name="Tice H."/>
            <person name="Pitluck S."/>
            <person name="Meincke L."/>
            <person name="Brettin T."/>
            <person name="Bruce D."/>
            <person name="Han C."/>
            <person name="Tapia R."/>
            <person name="Gilna P."/>
            <person name="Schmutz J."/>
            <person name="Larimer F."/>
            <person name="Land M."/>
            <person name="Hauser L."/>
            <person name="Kyrpides N."/>
            <person name="Mikhailova N."/>
            <person name="Cozen A.E."/>
            <person name="Fitz-Gibbon S.T."/>
            <person name="House C.H."/>
            <person name="Saltikov C."/>
            <person name="Lowe T."/>
            <person name="Richardson P."/>
        </authorList>
    </citation>
    <scope>NUCLEOTIDE SEQUENCE [LARGE SCALE GENOMIC DNA]</scope>
    <source>
        <strain evidence="1">DSM 4184</strain>
    </source>
</reference>
<dbReference type="AlphaFoldDB" id="A1RU61"/>
<organism evidence="1 2">
    <name type="scientific">Pyrobaculum islandicum (strain DSM 4184 / JCM 9189 / GEO3)</name>
    <dbReference type="NCBI Taxonomy" id="384616"/>
    <lineage>
        <taxon>Archaea</taxon>
        <taxon>Thermoproteota</taxon>
        <taxon>Thermoprotei</taxon>
        <taxon>Thermoproteales</taxon>
        <taxon>Thermoproteaceae</taxon>
        <taxon>Pyrobaculum</taxon>
    </lineage>
</organism>
<sequence>MGGRLTRDIVSRFPHCLARDGRGCDVVAIANIERRALAEGRVPSGPMPDNPAPETVWLPMKAWTMRKPPGITAWRQAVFRRMCQRGQREGSEGPRER</sequence>
<protein>
    <submittedName>
        <fullName evidence="1">Uncharacterized protein</fullName>
    </submittedName>
</protein>
<dbReference type="STRING" id="384616.Pisl_1330"/>
<accession>A1RU61</accession>
<keyword evidence="2" id="KW-1185">Reference proteome</keyword>
<evidence type="ECO:0000313" key="1">
    <source>
        <dbReference type="EMBL" id="ABL88493.1"/>
    </source>
</evidence>
<gene>
    <name evidence="1" type="ordered locus">Pisl_1330</name>
</gene>
<evidence type="ECO:0000313" key="2">
    <source>
        <dbReference type="Proteomes" id="UP000002595"/>
    </source>
</evidence>
<dbReference type="Proteomes" id="UP000002595">
    <property type="component" value="Chromosome"/>
</dbReference>
<dbReference type="KEGG" id="pis:Pisl_1330"/>
<proteinExistence type="predicted"/>
<dbReference type="HOGENOM" id="CLU_2340302_0_0_2"/>